<dbReference type="GO" id="GO:0048038">
    <property type="term" value="F:quinone binding"/>
    <property type="evidence" value="ECO:0007669"/>
    <property type="project" value="TreeGrafter"/>
</dbReference>
<dbReference type="AlphaFoldDB" id="A0A0C9U1U4"/>
<name>A0A0C9U1U4_SPHS4</name>
<reference evidence="4 5" key="1">
    <citation type="submission" date="2014-06" db="EMBL/GenBank/DDBJ databases">
        <title>Evolutionary Origins and Diversification of the Mycorrhizal Mutualists.</title>
        <authorList>
            <consortium name="DOE Joint Genome Institute"/>
            <consortium name="Mycorrhizal Genomics Consortium"/>
            <person name="Kohler A."/>
            <person name="Kuo A."/>
            <person name="Nagy L.G."/>
            <person name="Floudas D."/>
            <person name="Copeland A."/>
            <person name="Barry K.W."/>
            <person name="Cichocki N."/>
            <person name="Veneault-Fourrey C."/>
            <person name="LaButti K."/>
            <person name="Lindquist E.A."/>
            <person name="Lipzen A."/>
            <person name="Lundell T."/>
            <person name="Morin E."/>
            <person name="Murat C."/>
            <person name="Riley R."/>
            <person name="Ohm R."/>
            <person name="Sun H."/>
            <person name="Tunlid A."/>
            <person name="Henrissat B."/>
            <person name="Grigoriev I.V."/>
            <person name="Hibbett D.S."/>
            <person name="Martin F."/>
        </authorList>
    </citation>
    <scope>NUCLEOTIDE SEQUENCE [LARGE SCALE GENOMIC DNA]</scope>
    <source>
        <strain evidence="4 5">SS14</strain>
    </source>
</reference>
<evidence type="ECO:0000313" key="5">
    <source>
        <dbReference type="Proteomes" id="UP000054279"/>
    </source>
</evidence>
<dbReference type="PRINTS" id="PR00081">
    <property type="entry name" value="GDHRDH"/>
</dbReference>
<dbReference type="Gene3D" id="3.40.50.720">
    <property type="entry name" value="NAD(P)-binding Rossmann-like Domain"/>
    <property type="match status" value="1"/>
</dbReference>
<keyword evidence="2" id="KW-0521">NADP</keyword>
<dbReference type="FunFam" id="3.40.50.720:FF:000084">
    <property type="entry name" value="Short-chain dehydrogenase reductase"/>
    <property type="match status" value="1"/>
</dbReference>
<evidence type="ECO:0000313" key="4">
    <source>
        <dbReference type="EMBL" id="KIJ36778.1"/>
    </source>
</evidence>
<dbReference type="InterPro" id="IPR057326">
    <property type="entry name" value="KR_dom"/>
</dbReference>
<protein>
    <recommendedName>
        <fullName evidence="3">Ketoreductase domain-containing protein</fullName>
    </recommendedName>
</protein>
<keyword evidence="5" id="KW-1185">Reference proteome</keyword>
<dbReference type="SMART" id="SM00822">
    <property type="entry name" value="PKS_KR"/>
    <property type="match status" value="1"/>
</dbReference>
<dbReference type="HOGENOM" id="CLU_010194_1_0_1"/>
<dbReference type="PANTHER" id="PTHR42760:SF121">
    <property type="entry name" value="3-OXOACYL-(ACYL-CARRIER-PROTEIN) REDUCTASE"/>
    <property type="match status" value="1"/>
</dbReference>
<organism evidence="4 5">
    <name type="scientific">Sphaerobolus stellatus (strain SS14)</name>
    <dbReference type="NCBI Taxonomy" id="990650"/>
    <lineage>
        <taxon>Eukaryota</taxon>
        <taxon>Fungi</taxon>
        <taxon>Dikarya</taxon>
        <taxon>Basidiomycota</taxon>
        <taxon>Agaricomycotina</taxon>
        <taxon>Agaricomycetes</taxon>
        <taxon>Phallomycetidae</taxon>
        <taxon>Geastrales</taxon>
        <taxon>Sphaerobolaceae</taxon>
        <taxon>Sphaerobolus</taxon>
    </lineage>
</organism>
<sequence>MASSVAGKVAIVTGAARDIGRAISLRLAKEGLNVVVSDLLQRSSELDEVVRQIHGETQAEAVSHIADVSKEEDVVNIVSAAVKTFGGLMWCMVTNAGICPSSRFIDTSVEEWDRVFAMKARGVFLCYREAAKQMLQQGRGGRIIGASSSSGKRGYPEFGAYSASKFAVRGITQVASDELWDRGITVNAYAPSAVATPILFDMTTDRQDKGLPSLSGSGDGANKIIQPDDIAGIVAYLIKDEARFTTGECSLFIYL</sequence>
<comment type="similarity">
    <text evidence="1">Belongs to the short-chain dehydrogenases/reductases (SDR) family.</text>
</comment>
<dbReference type="OrthoDB" id="498125at2759"/>
<dbReference type="InterPro" id="IPR036291">
    <property type="entry name" value="NAD(P)-bd_dom_sf"/>
</dbReference>
<dbReference type="GO" id="GO:0016616">
    <property type="term" value="F:oxidoreductase activity, acting on the CH-OH group of donors, NAD or NADP as acceptor"/>
    <property type="evidence" value="ECO:0007669"/>
    <property type="project" value="TreeGrafter"/>
</dbReference>
<dbReference type="Pfam" id="PF00106">
    <property type="entry name" value="adh_short"/>
    <property type="match status" value="1"/>
</dbReference>
<dbReference type="SUPFAM" id="SSF51735">
    <property type="entry name" value="NAD(P)-binding Rossmann-fold domains"/>
    <property type="match status" value="1"/>
</dbReference>
<evidence type="ECO:0000256" key="2">
    <source>
        <dbReference type="ARBA" id="ARBA00022857"/>
    </source>
</evidence>
<accession>A0A0C9U1U4</accession>
<feature type="domain" description="Ketoreductase" evidence="3">
    <location>
        <begin position="8"/>
        <end position="183"/>
    </location>
</feature>
<gene>
    <name evidence="4" type="ORF">M422DRAFT_212081</name>
</gene>
<dbReference type="InterPro" id="IPR020904">
    <property type="entry name" value="Sc_DH/Rdtase_CS"/>
</dbReference>
<dbReference type="GO" id="GO:0006633">
    <property type="term" value="P:fatty acid biosynthetic process"/>
    <property type="evidence" value="ECO:0007669"/>
    <property type="project" value="TreeGrafter"/>
</dbReference>
<evidence type="ECO:0000256" key="1">
    <source>
        <dbReference type="ARBA" id="ARBA00006484"/>
    </source>
</evidence>
<dbReference type="EMBL" id="KN837175">
    <property type="protein sequence ID" value="KIJ36778.1"/>
    <property type="molecule type" value="Genomic_DNA"/>
</dbReference>
<dbReference type="PANTHER" id="PTHR42760">
    <property type="entry name" value="SHORT-CHAIN DEHYDROGENASES/REDUCTASES FAMILY MEMBER"/>
    <property type="match status" value="1"/>
</dbReference>
<evidence type="ECO:0000259" key="3">
    <source>
        <dbReference type="SMART" id="SM00822"/>
    </source>
</evidence>
<proteinExistence type="inferred from homology"/>
<dbReference type="Proteomes" id="UP000054279">
    <property type="component" value="Unassembled WGS sequence"/>
</dbReference>
<dbReference type="InterPro" id="IPR002347">
    <property type="entry name" value="SDR_fam"/>
</dbReference>
<dbReference type="PROSITE" id="PS00061">
    <property type="entry name" value="ADH_SHORT"/>
    <property type="match status" value="1"/>
</dbReference>